<evidence type="ECO:0000313" key="2">
    <source>
        <dbReference type="EMBL" id="OWA51842.1"/>
    </source>
</evidence>
<feature type="compositionally biased region" description="Basic and acidic residues" evidence="1">
    <location>
        <begin position="383"/>
        <end position="407"/>
    </location>
</feature>
<proteinExistence type="predicted"/>
<evidence type="ECO:0000313" key="3">
    <source>
        <dbReference type="Proteomes" id="UP000192578"/>
    </source>
</evidence>
<dbReference type="AlphaFoldDB" id="A0A9X6ND59"/>
<gene>
    <name evidence="2" type="ORF">BV898_16304</name>
</gene>
<protein>
    <submittedName>
        <fullName evidence="2">Uncharacterized protein</fullName>
    </submittedName>
</protein>
<dbReference type="EMBL" id="MTYJ01000241">
    <property type="protein sequence ID" value="OWA51842.1"/>
    <property type="molecule type" value="Genomic_DNA"/>
</dbReference>
<feature type="compositionally biased region" description="Basic and acidic residues" evidence="1">
    <location>
        <begin position="427"/>
        <end position="440"/>
    </location>
</feature>
<feature type="region of interest" description="Disordered" evidence="1">
    <location>
        <begin position="339"/>
        <end position="449"/>
    </location>
</feature>
<accession>A0A9X6ND59</accession>
<keyword evidence="3" id="KW-1185">Reference proteome</keyword>
<name>A0A9X6ND59_HYPEX</name>
<feature type="compositionally biased region" description="Polar residues" evidence="1">
    <location>
        <begin position="416"/>
        <end position="426"/>
    </location>
</feature>
<feature type="compositionally biased region" description="Pro residues" evidence="1">
    <location>
        <begin position="350"/>
        <end position="359"/>
    </location>
</feature>
<organism evidence="2 3">
    <name type="scientific">Hypsibius exemplaris</name>
    <name type="common">Freshwater tardigrade</name>
    <dbReference type="NCBI Taxonomy" id="2072580"/>
    <lineage>
        <taxon>Eukaryota</taxon>
        <taxon>Metazoa</taxon>
        <taxon>Ecdysozoa</taxon>
        <taxon>Tardigrada</taxon>
        <taxon>Eutardigrada</taxon>
        <taxon>Parachela</taxon>
        <taxon>Hypsibioidea</taxon>
        <taxon>Hypsibiidae</taxon>
        <taxon>Hypsibius</taxon>
    </lineage>
</organism>
<dbReference type="OrthoDB" id="441660at2759"/>
<reference evidence="3" key="1">
    <citation type="submission" date="2017-01" db="EMBL/GenBank/DDBJ databases">
        <title>Comparative genomics of anhydrobiosis in the tardigrade Hypsibius dujardini.</title>
        <authorList>
            <person name="Yoshida Y."/>
            <person name="Koutsovoulos G."/>
            <person name="Laetsch D."/>
            <person name="Stevens L."/>
            <person name="Kumar S."/>
            <person name="Horikawa D."/>
            <person name="Ishino K."/>
            <person name="Komine S."/>
            <person name="Tomita M."/>
            <person name="Blaxter M."/>
            <person name="Arakawa K."/>
        </authorList>
    </citation>
    <scope>NUCLEOTIDE SEQUENCE [LARGE SCALE GENOMIC DNA]</scope>
    <source>
        <strain evidence="3">Z151</strain>
    </source>
</reference>
<dbReference type="Proteomes" id="UP000192578">
    <property type="component" value="Unassembled WGS sequence"/>
</dbReference>
<sequence>MSKSFILFKNSCICRRFNRVRSFTGILDNKFHSVVQDQTWRKEEALFLQELRSRTRKTHGEPCSMTDLPQSRQEAPPVVDCHASYTAESEHDFRDDSIEFAQESREDGPSINAPVLCLPSPEERATQFHHQRKALAEHYMKEAMTSPLCTKPMTSRPCTEAMTSPLCTELMTSRCCREAMTSHCCREAMTSRLCTVNHVSEWSEGTAPTLFNVQLAKRDSLVVQFRSFLGSRDRARMTETAESEDRIRTMDDVERGPDLRLLIPKVSGDLRTAELDLENHEIAPMRTVQQMVEEALSRVPKDDNGGGPRLELSPSELLEIQEHHGKMTMVALKVPANDRVSQTKTAKPSEFPPPSPKPLGPTVRNEMSKGPTVPDETSMGPTVRDEMSTGPTVRDEMSTGPTVRDEMFTGPIVLDDTSTAPASQTSREPRSSVPARRESSSYRSSRRNSKAALESLLNLKVNTPTEKFQQRMSLVLGKDIRFARDSDLSEDEMLALQFARRVRFLMPSHVHTYQQVQLEGEELANSDAQTDVELIAAVDRNIDHIKDVSARLELAIREYDPESYRSPNLDKMMERKKSVAPEWLTRKFQSFQQRKLIGTTLIFPSVEGKRSKRPGKNRLMGIRSDESLVPLDSVLADTTDVSKKTLMGGERKRDSVKMDMIRRIREKGKQHNINGLGKIVDHTRRHHGLVISTHVTKNFRPTELKANFHRRAAK</sequence>
<comment type="caution">
    <text evidence="2">The sequence shown here is derived from an EMBL/GenBank/DDBJ whole genome shotgun (WGS) entry which is preliminary data.</text>
</comment>
<evidence type="ECO:0000256" key="1">
    <source>
        <dbReference type="SAM" id="MobiDB-lite"/>
    </source>
</evidence>